<evidence type="ECO:0000256" key="1">
    <source>
        <dbReference type="SAM" id="MobiDB-lite"/>
    </source>
</evidence>
<evidence type="ECO:0000313" key="2">
    <source>
        <dbReference type="EMBL" id="JAH74752.1"/>
    </source>
</evidence>
<dbReference type="AlphaFoldDB" id="A0A0E9V9P1"/>
<dbReference type="EMBL" id="GBXM01033825">
    <property type="protein sequence ID" value="JAH74752.1"/>
    <property type="molecule type" value="Transcribed_RNA"/>
</dbReference>
<organism evidence="2">
    <name type="scientific">Anguilla anguilla</name>
    <name type="common">European freshwater eel</name>
    <name type="synonym">Muraena anguilla</name>
    <dbReference type="NCBI Taxonomy" id="7936"/>
    <lineage>
        <taxon>Eukaryota</taxon>
        <taxon>Metazoa</taxon>
        <taxon>Chordata</taxon>
        <taxon>Craniata</taxon>
        <taxon>Vertebrata</taxon>
        <taxon>Euteleostomi</taxon>
        <taxon>Actinopterygii</taxon>
        <taxon>Neopterygii</taxon>
        <taxon>Teleostei</taxon>
        <taxon>Anguilliformes</taxon>
        <taxon>Anguillidae</taxon>
        <taxon>Anguilla</taxon>
    </lineage>
</organism>
<reference evidence="2" key="1">
    <citation type="submission" date="2014-11" db="EMBL/GenBank/DDBJ databases">
        <authorList>
            <person name="Amaro Gonzalez C."/>
        </authorList>
    </citation>
    <scope>NUCLEOTIDE SEQUENCE</scope>
</reference>
<name>A0A0E9V9P1_ANGAN</name>
<sequence length="24" mass="2615">MVSHMFAGERGQREVPEGNSLGEP</sequence>
<accession>A0A0E9V9P1</accession>
<reference evidence="2" key="2">
    <citation type="journal article" date="2015" name="Fish Shellfish Immunol.">
        <title>Early steps in the European eel (Anguilla anguilla)-Vibrio vulnificus interaction in the gills: Role of the RtxA13 toxin.</title>
        <authorList>
            <person name="Callol A."/>
            <person name="Pajuelo D."/>
            <person name="Ebbesson L."/>
            <person name="Teles M."/>
            <person name="MacKenzie S."/>
            <person name="Amaro C."/>
        </authorList>
    </citation>
    <scope>NUCLEOTIDE SEQUENCE</scope>
</reference>
<proteinExistence type="predicted"/>
<feature type="region of interest" description="Disordered" evidence="1">
    <location>
        <begin position="1"/>
        <end position="24"/>
    </location>
</feature>
<protein>
    <submittedName>
        <fullName evidence="2">Uncharacterized protein</fullName>
    </submittedName>
</protein>